<name>A0AAV9IC47_9RHOD</name>
<evidence type="ECO:0000313" key="2">
    <source>
        <dbReference type="EMBL" id="KAK4524975.1"/>
    </source>
</evidence>
<reference evidence="2 3" key="1">
    <citation type="submission" date="2022-07" db="EMBL/GenBank/DDBJ databases">
        <title>Genome-wide signatures of adaptation to extreme environments.</title>
        <authorList>
            <person name="Cho C.H."/>
            <person name="Yoon H.S."/>
        </authorList>
    </citation>
    <scope>NUCLEOTIDE SEQUENCE [LARGE SCALE GENOMIC DNA]</scope>
    <source>
        <strain evidence="2 3">108.79 E11</strain>
    </source>
</reference>
<feature type="compositionally biased region" description="Polar residues" evidence="1">
    <location>
        <begin position="76"/>
        <end position="86"/>
    </location>
</feature>
<feature type="region of interest" description="Disordered" evidence="1">
    <location>
        <begin position="303"/>
        <end position="376"/>
    </location>
</feature>
<keyword evidence="3" id="KW-1185">Reference proteome</keyword>
<evidence type="ECO:0000313" key="3">
    <source>
        <dbReference type="Proteomes" id="UP001300502"/>
    </source>
</evidence>
<feature type="region of interest" description="Disordered" evidence="1">
    <location>
        <begin position="65"/>
        <end position="101"/>
    </location>
</feature>
<accession>A0AAV9IC47</accession>
<evidence type="ECO:0008006" key="4">
    <source>
        <dbReference type="Google" id="ProtNLM"/>
    </source>
</evidence>
<organism evidence="2 3">
    <name type="scientific">Galdieria yellowstonensis</name>
    <dbReference type="NCBI Taxonomy" id="3028027"/>
    <lineage>
        <taxon>Eukaryota</taxon>
        <taxon>Rhodophyta</taxon>
        <taxon>Bangiophyceae</taxon>
        <taxon>Galdieriales</taxon>
        <taxon>Galdieriaceae</taxon>
        <taxon>Galdieria</taxon>
    </lineage>
</organism>
<protein>
    <recommendedName>
        <fullName evidence="4">Nucleolus and neural progenitor protein-like N-terminal domain-containing protein</fullName>
    </recommendedName>
</protein>
<feature type="compositionally biased region" description="Polar residues" evidence="1">
    <location>
        <begin position="320"/>
        <end position="349"/>
    </location>
</feature>
<comment type="caution">
    <text evidence="2">The sequence shown here is derived from an EMBL/GenBank/DDBJ whole genome shotgun (WGS) entry which is preliminary data.</text>
</comment>
<gene>
    <name evidence="2" type="ORF">GAYE_SCF07G2879</name>
</gene>
<dbReference type="AlphaFoldDB" id="A0AAV9IC47"/>
<sequence>MKIISNISFPDCHVTDRKNPVSQKVHGNFDKRSFQYSTSTLTNETRLNSASEVRQLSKHSKICHQYDSKGSRHQESLSSEVSPDSLTSRRKDRMSETTVFQSEGISQPQKLFSFSYNNLSMTMKSLTMQGIKILHRCLLYCLYGFKKTKGPLGKLVVKMVQLLGKIVRSRRLKTVMLSLLRLATTCTKFSLFLMKVLVLTEFNVLSFFSQLLYQQLDKHYPSYLRKMEMHLTSIRIFLNGCLAEKLSQMNDCEWQIANKLVKVTVCDVTRPETMQSSSLSATDISSNPTFLEDSSKIDEMDSTSFQFSESDVEGSKLEITETSSVPRAEQNWQNLSSDNCGESYNSENLANDEKVPDVTNTAGDSSSSDKENSGLSTYSLQNLRVSHYKDRLTPSPSVRYQNLISLNTHRKGKGTNLLLDQM</sequence>
<proteinExistence type="predicted"/>
<feature type="compositionally biased region" description="Basic and acidic residues" evidence="1">
    <location>
        <begin position="65"/>
        <end position="75"/>
    </location>
</feature>
<dbReference type="EMBL" id="JANCYU010000027">
    <property type="protein sequence ID" value="KAK4524975.1"/>
    <property type="molecule type" value="Genomic_DNA"/>
</dbReference>
<evidence type="ECO:0000256" key="1">
    <source>
        <dbReference type="SAM" id="MobiDB-lite"/>
    </source>
</evidence>
<dbReference type="Proteomes" id="UP001300502">
    <property type="component" value="Unassembled WGS sequence"/>
</dbReference>